<dbReference type="PROSITE" id="PS51387">
    <property type="entry name" value="FAD_PCMH"/>
    <property type="match status" value="1"/>
</dbReference>
<evidence type="ECO:0000259" key="7">
    <source>
        <dbReference type="PROSITE" id="PS51387"/>
    </source>
</evidence>
<organism evidence="8 9">
    <name type="scientific">Lithohypha guttulata</name>
    <dbReference type="NCBI Taxonomy" id="1690604"/>
    <lineage>
        <taxon>Eukaryota</taxon>
        <taxon>Fungi</taxon>
        <taxon>Dikarya</taxon>
        <taxon>Ascomycota</taxon>
        <taxon>Pezizomycotina</taxon>
        <taxon>Eurotiomycetes</taxon>
        <taxon>Chaetothyriomycetidae</taxon>
        <taxon>Chaetothyriales</taxon>
        <taxon>Trichomeriaceae</taxon>
        <taxon>Lithohypha</taxon>
    </lineage>
</organism>
<dbReference type="EC" id="1.3.1.72" evidence="2"/>
<dbReference type="GO" id="GO:0000246">
    <property type="term" value="F:Delta24(24-1) sterol reductase activity"/>
    <property type="evidence" value="ECO:0007669"/>
    <property type="project" value="TreeGrafter"/>
</dbReference>
<dbReference type="Gene3D" id="3.30.465.10">
    <property type="match status" value="1"/>
</dbReference>
<dbReference type="GO" id="GO:0016020">
    <property type="term" value="C:membrane"/>
    <property type="evidence" value="ECO:0007669"/>
    <property type="project" value="UniProtKB-SubCell"/>
</dbReference>
<accession>A0AAN7SU66</accession>
<dbReference type="GO" id="GO:0071949">
    <property type="term" value="F:FAD binding"/>
    <property type="evidence" value="ECO:0007669"/>
    <property type="project" value="InterPro"/>
</dbReference>
<comment type="subcellular location">
    <subcellularLocation>
        <location evidence="1">Membrane</location>
        <topology evidence="1">Single-pass membrane protein</topology>
    </subcellularLocation>
</comment>
<evidence type="ECO:0000256" key="4">
    <source>
        <dbReference type="ARBA" id="ARBA00022989"/>
    </source>
</evidence>
<keyword evidence="3" id="KW-0812">Transmembrane</keyword>
<dbReference type="Pfam" id="PF01565">
    <property type="entry name" value="FAD_binding_4"/>
    <property type="match status" value="1"/>
</dbReference>
<dbReference type="GO" id="GO:0050614">
    <property type="term" value="F:Delta24-sterol reductase activity"/>
    <property type="evidence" value="ECO:0007669"/>
    <property type="project" value="UniProtKB-EC"/>
</dbReference>
<dbReference type="AlphaFoldDB" id="A0AAN7SU66"/>
<proteinExistence type="predicted"/>
<evidence type="ECO:0000256" key="5">
    <source>
        <dbReference type="ARBA" id="ARBA00023002"/>
    </source>
</evidence>
<evidence type="ECO:0000256" key="1">
    <source>
        <dbReference type="ARBA" id="ARBA00004167"/>
    </source>
</evidence>
<keyword evidence="6" id="KW-0472">Membrane</keyword>
<dbReference type="EMBL" id="JAVRRJ010000009">
    <property type="protein sequence ID" value="KAK5081639.1"/>
    <property type="molecule type" value="Genomic_DNA"/>
</dbReference>
<keyword evidence="9" id="KW-1185">Reference proteome</keyword>
<dbReference type="PANTHER" id="PTHR10801">
    <property type="entry name" value="24-DEHYDROCHOLESTEROL REDUCTASE"/>
    <property type="match status" value="1"/>
</dbReference>
<sequence>MDDHNARVEALSLKVQEFYEKKVPFRLYHGNTNSTRPSVRTQATSLDVSHMTHVISVDGESLTCLVEPNVSMDALVDAALKHNLVPPVVPEFPGITVGGAFAGTAGESSSFRHGFFDATINWCEVILADGKVVKASKKENADLFEGMKGTFGTLGVGVLFEVRLIQASEYVELSYHTVSQGIQEAKELIRGACQKPPGEIDFVDGIMFSKPHGVIITGKFIESNEEGLSVAMFHGAWDDWHYLHAEQIMNADLKSIGSTAEKPSALHRELVPLKSYLFRYDRGAFWTGRYAYKYFLTPFNRITRYGLDHFLHTRTMYHALHRSGMMEQFIIQDMALPWLKIEEFYNWIDEKFKIYPQWLCPLVADGAGGGLNPHHSLDNDLNDDSGMMLNIGVWGPSPGEPVATNRIIEAKLTELKGMKWLYAQTFYTEQEFWDIYDRKTHNELRSKYNATSLPDVYDKVGDSSKNRGKGLTGVWSIWPFAGIYGVLSCIKGGDYLRKS</sequence>
<evidence type="ECO:0000313" key="8">
    <source>
        <dbReference type="EMBL" id="KAK5081639.1"/>
    </source>
</evidence>
<evidence type="ECO:0000256" key="2">
    <source>
        <dbReference type="ARBA" id="ARBA00012405"/>
    </source>
</evidence>
<reference evidence="8 9" key="1">
    <citation type="submission" date="2023-08" db="EMBL/GenBank/DDBJ databases">
        <title>Black Yeasts Isolated from many extreme environments.</title>
        <authorList>
            <person name="Coleine C."/>
            <person name="Stajich J.E."/>
            <person name="Selbmann L."/>
        </authorList>
    </citation>
    <scope>NUCLEOTIDE SEQUENCE [LARGE SCALE GENOMIC DNA]</scope>
    <source>
        <strain evidence="8 9">CCFEE 5910</strain>
    </source>
</reference>
<dbReference type="InterPro" id="IPR016169">
    <property type="entry name" value="FAD-bd_PCMH_sub2"/>
</dbReference>
<comment type="caution">
    <text evidence="8">The sequence shown here is derived from an EMBL/GenBank/DDBJ whole genome shotgun (WGS) entry which is preliminary data.</text>
</comment>
<dbReference type="GO" id="GO:0005737">
    <property type="term" value="C:cytoplasm"/>
    <property type="evidence" value="ECO:0007669"/>
    <property type="project" value="TreeGrafter"/>
</dbReference>
<dbReference type="InterPro" id="IPR040165">
    <property type="entry name" value="Diminuto-like"/>
</dbReference>
<name>A0AAN7SU66_9EURO</name>
<dbReference type="InterPro" id="IPR016166">
    <property type="entry name" value="FAD-bd_PCMH"/>
</dbReference>
<evidence type="ECO:0000256" key="3">
    <source>
        <dbReference type="ARBA" id="ARBA00022692"/>
    </source>
</evidence>
<dbReference type="Proteomes" id="UP001309876">
    <property type="component" value="Unassembled WGS sequence"/>
</dbReference>
<gene>
    <name evidence="8" type="ORF">LTR05_007772</name>
</gene>
<evidence type="ECO:0000256" key="6">
    <source>
        <dbReference type="ARBA" id="ARBA00023136"/>
    </source>
</evidence>
<keyword evidence="5" id="KW-0560">Oxidoreductase</keyword>
<dbReference type="SUPFAM" id="SSF56176">
    <property type="entry name" value="FAD-binding/transporter-associated domain-like"/>
    <property type="match status" value="1"/>
</dbReference>
<dbReference type="InterPro" id="IPR006094">
    <property type="entry name" value="Oxid_FAD_bind_N"/>
</dbReference>
<evidence type="ECO:0000313" key="9">
    <source>
        <dbReference type="Proteomes" id="UP001309876"/>
    </source>
</evidence>
<feature type="domain" description="FAD-binding PCMH-type" evidence="7">
    <location>
        <begin position="1"/>
        <end position="167"/>
    </location>
</feature>
<dbReference type="PANTHER" id="PTHR10801:SF0">
    <property type="entry name" value="DELTA(24)-STEROL REDUCTASE"/>
    <property type="match status" value="1"/>
</dbReference>
<dbReference type="InterPro" id="IPR036318">
    <property type="entry name" value="FAD-bd_PCMH-like_sf"/>
</dbReference>
<protein>
    <recommendedName>
        <fullName evidence="2">Delta(24)-sterol reductase</fullName>
        <ecNumber evidence="2">1.3.1.72</ecNumber>
    </recommendedName>
</protein>
<dbReference type="GO" id="GO:0008202">
    <property type="term" value="P:steroid metabolic process"/>
    <property type="evidence" value="ECO:0007669"/>
    <property type="project" value="TreeGrafter"/>
</dbReference>
<keyword evidence="4" id="KW-1133">Transmembrane helix</keyword>